<accession>A0A8J7LTH2</accession>
<dbReference type="Proteomes" id="UP000610931">
    <property type="component" value="Unassembled WGS sequence"/>
</dbReference>
<feature type="transmembrane region" description="Helical" evidence="1">
    <location>
        <begin position="52"/>
        <end position="74"/>
    </location>
</feature>
<evidence type="ECO:0000313" key="2">
    <source>
        <dbReference type="EMBL" id="MBJ6368361.1"/>
    </source>
</evidence>
<gene>
    <name evidence="2" type="ORF">JF259_09705</name>
</gene>
<feature type="transmembrane region" description="Helical" evidence="1">
    <location>
        <begin position="7"/>
        <end position="24"/>
    </location>
</feature>
<sequence length="355" mass="41459">MLRNKKTLIALTLIPQYLIIKWIAHYPEYIESYYSNGIYPYIAKISRYTLGWLPFSFGDLVYSISLVYIIRWFYKNRKRLRKDTKGWLIDIAATCSIIYFAFHVLWGLNYYRLPLYKSLNLNAHYTTEQLEAVTKKLITKANTAHLRIEKNDTIKIDIPYTKSKIIALAPKGYDNLKQHFPHLEYHPKSVKKSLFSYPLTYMGFSGYLNPLTNEAQVDALIPASIFPTTTSHEIAHQLGYAAENEANFIGCLAAINHDNKYFNYAGYTFALRYCLNEIYNRDECLFEDVVADVNKGILNNYKEVREFWEAHENPTEPLFKLFYSNYLKANKQDKGMESYSYVVALFVNYFASSTL</sequence>
<dbReference type="RefSeq" id="WP_199115114.1">
    <property type="nucleotide sequence ID" value="NZ_JAELVQ010000010.1"/>
</dbReference>
<keyword evidence="1" id="KW-0472">Membrane</keyword>
<keyword evidence="1" id="KW-1133">Transmembrane helix</keyword>
<evidence type="ECO:0000256" key="1">
    <source>
        <dbReference type="SAM" id="Phobius"/>
    </source>
</evidence>
<dbReference type="Pfam" id="PF12725">
    <property type="entry name" value="DUF3810"/>
    <property type="match status" value="1"/>
</dbReference>
<proteinExistence type="predicted"/>
<keyword evidence="1" id="KW-0812">Transmembrane</keyword>
<protein>
    <submittedName>
        <fullName evidence="2">DUF3810 domain-containing protein</fullName>
    </submittedName>
</protein>
<dbReference type="EMBL" id="JAELVQ010000010">
    <property type="protein sequence ID" value="MBJ6368361.1"/>
    <property type="molecule type" value="Genomic_DNA"/>
</dbReference>
<evidence type="ECO:0000313" key="3">
    <source>
        <dbReference type="Proteomes" id="UP000610931"/>
    </source>
</evidence>
<dbReference type="AlphaFoldDB" id="A0A8J7LTH2"/>
<reference evidence="2" key="1">
    <citation type="submission" date="2020-12" db="EMBL/GenBank/DDBJ databases">
        <title>Snuella sp. nov., isolated from sediment in Incheon.</title>
        <authorList>
            <person name="Kim W."/>
        </authorList>
    </citation>
    <scope>NUCLEOTIDE SEQUENCE</scope>
    <source>
        <strain evidence="2">CAU 1569</strain>
    </source>
</reference>
<feature type="transmembrane region" description="Helical" evidence="1">
    <location>
        <begin position="86"/>
        <end position="108"/>
    </location>
</feature>
<keyword evidence="3" id="KW-1185">Reference proteome</keyword>
<dbReference type="InterPro" id="IPR024294">
    <property type="entry name" value="DUF3810"/>
</dbReference>
<name>A0A8J7LTH2_9FLAO</name>
<comment type="caution">
    <text evidence="2">The sequence shown here is derived from an EMBL/GenBank/DDBJ whole genome shotgun (WGS) entry which is preliminary data.</text>
</comment>
<organism evidence="2 3">
    <name type="scientific">Snuella sedimenti</name>
    <dbReference type="NCBI Taxonomy" id="2798802"/>
    <lineage>
        <taxon>Bacteria</taxon>
        <taxon>Pseudomonadati</taxon>
        <taxon>Bacteroidota</taxon>
        <taxon>Flavobacteriia</taxon>
        <taxon>Flavobacteriales</taxon>
        <taxon>Flavobacteriaceae</taxon>
        <taxon>Snuella</taxon>
    </lineage>
</organism>